<feature type="transmembrane region" description="Helical" evidence="1">
    <location>
        <begin position="12"/>
        <end position="28"/>
    </location>
</feature>
<organism evidence="2 3">
    <name type="scientific">Secundilactobacillus silagei JCM 19001</name>
    <dbReference type="NCBI Taxonomy" id="1302250"/>
    <lineage>
        <taxon>Bacteria</taxon>
        <taxon>Bacillati</taxon>
        <taxon>Bacillota</taxon>
        <taxon>Bacilli</taxon>
        <taxon>Lactobacillales</taxon>
        <taxon>Lactobacillaceae</taxon>
        <taxon>Secundilactobacillus</taxon>
    </lineage>
</organism>
<accession>A0A1Z5IF99</accession>
<comment type="caution">
    <text evidence="2">The sequence shown here is derived from an EMBL/GenBank/DDBJ whole genome shotgun (WGS) entry which is preliminary data.</text>
</comment>
<evidence type="ECO:0000313" key="3">
    <source>
        <dbReference type="Proteomes" id="UP000198402"/>
    </source>
</evidence>
<dbReference type="Proteomes" id="UP000198402">
    <property type="component" value="Unassembled WGS sequence"/>
</dbReference>
<keyword evidence="1" id="KW-0812">Transmembrane</keyword>
<keyword evidence="1" id="KW-0472">Membrane</keyword>
<dbReference type="RefSeq" id="WP_225362285.1">
    <property type="nucleotide sequence ID" value="NZ_BBFL01000015.1"/>
</dbReference>
<feature type="transmembrane region" description="Helical" evidence="1">
    <location>
        <begin position="40"/>
        <end position="66"/>
    </location>
</feature>
<protein>
    <recommendedName>
        <fullName evidence="4">ECF transporter S component</fullName>
    </recommendedName>
</protein>
<keyword evidence="1" id="KW-1133">Transmembrane helix</keyword>
<name>A0A1Z5IF99_9LACO</name>
<evidence type="ECO:0000256" key="1">
    <source>
        <dbReference type="SAM" id="Phobius"/>
    </source>
</evidence>
<gene>
    <name evidence="2" type="ORF">IWT126_00489</name>
</gene>
<dbReference type="GO" id="GO:0022857">
    <property type="term" value="F:transmembrane transporter activity"/>
    <property type="evidence" value="ECO:0007669"/>
    <property type="project" value="InterPro"/>
</dbReference>
<feature type="transmembrane region" description="Helical" evidence="1">
    <location>
        <begin position="130"/>
        <end position="156"/>
    </location>
</feature>
<proteinExistence type="predicted"/>
<dbReference type="Gene3D" id="1.10.1760.20">
    <property type="match status" value="1"/>
</dbReference>
<dbReference type="Pfam" id="PF12822">
    <property type="entry name" value="ECF_trnsprt"/>
    <property type="match status" value="1"/>
</dbReference>
<dbReference type="EMBL" id="BCMG01000002">
    <property type="protein sequence ID" value="GAX00474.1"/>
    <property type="molecule type" value="Genomic_DNA"/>
</dbReference>
<evidence type="ECO:0000313" key="2">
    <source>
        <dbReference type="EMBL" id="GAX00474.1"/>
    </source>
</evidence>
<evidence type="ECO:0008006" key="4">
    <source>
        <dbReference type="Google" id="ProtNLM"/>
    </source>
</evidence>
<keyword evidence="3" id="KW-1185">Reference proteome</keyword>
<dbReference type="STRING" id="1302250.GCA_001313225_02918"/>
<feature type="transmembrane region" description="Helical" evidence="1">
    <location>
        <begin position="104"/>
        <end position="124"/>
    </location>
</feature>
<feature type="transmembrane region" description="Helical" evidence="1">
    <location>
        <begin position="72"/>
        <end position="92"/>
    </location>
</feature>
<dbReference type="AlphaFoldDB" id="A0A1Z5IF99"/>
<dbReference type="InterPro" id="IPR024529">
    <property type="entry name" value="ECF_trnsprt_substrate-spec"/>
</dbReference>
<sequence>MDSSDRLKRLTLTAMLIALCVVGANIKIMGSIAFDSMPAFLGAILLGPWYGAILGVFGHLVSAALAGFPLTLPIHLIIAVIMGICMFVFGWIRKNKDQNGLVRILLSDVAGYAITVPIEAVFLYPIMGKAILALFVPLTIATIANIAICEIVYVAMPDRVTHAAFLG</sequence>
<reference evidence="2 3" key="1">
    <citation type="submission" date="2015-11" db="EMBL/GenBank/DDBJ databases">
        <title>Draft genome sequences of new species of the genus Lactobacillus isolated from orchardgrass silage.</title>
        <authorList>
            <person name="Tohno M."/>
            <person name="Tanizawa Y."/>
            <person name="Arita M."/>
        </authorList>
    </citation>
    <scope>NUCLEOTIDE SEQUENCE [LARGE SCALE GENOMIC DNA]</scope>
    <source>
        <strain evidence="2 3">IWT126</strain>
    </source>
</reference>